<evidence type="ECO:0000313" key="3">
    <source>
        <dbReference type="EMBL" id="ADV81793.1"/>
    </source>
</evidence>
<evidence type="ECO:0000256" key="1">
    <source>
        <dbReference type="SAM" id="MobiDB-lite"/>
    </source>
</evidence>
<feature type="chain" id="PRO_5003233185" evidence="2">
    <location>
        <begin position="19"/>
        <end position="265"/>
    </location>
</feature>
<name>E8V890_TERSS</name>
<reference evidence="3 4" key="1">
    <citation type="journal article" date="2012" name="Stand. Genomic Sci.">
        <title>Complete genome sequence of Terriglobus saanensis type strain SP1PR4(T), an Acidobacteria from tundra soil.</title>
        <authorList>
            <person name="Rawat S.R."/>
            <person name="Mannisto M.K."/>
            <person name="Starovoytov V."/>
            <person name="Goodwin L."/>
            <person name="Nolan M."/>
            <person name="Hauser L."/>
            <person name="Land M."/>
            <person name="Davenport K.W."/>
            <person name="Woyke T."/>
            <person name="Haggblom M.M."/>
        </authorList>
    </citation>
    <scope>NUCLEOTIDE SEQUENCE</scope>
    <source>
        <strain evidence="4">ATCC BAA-1853 / DSM 23119 / SP1PR4</strain>
    </source>
</reference>
<sequence length="265" mass="28794">MRNLPVFFGCALAASALAQVGVTTPAAYRGVMTVVDGVYVTPIPNIPMTATVDISSMRILPDGTQELRKTLNEIARDSRGRIYNERRAMVPVTFEGKSSLQSAHIFDPQTRQSVFLNPHTHLAREMTLPDAGNRPVSESGIPPAPHGAAVEDLGQSNLAGVNVHGVRYTIQIAGIASGTGKPLQIKDEYWYSDQLRLNMMVVHDDPRTGQQIVMIKQVSQREPDSKLFQVPEGYRVVDETPVQTAPPSREAAPRGSVAPVGTTPF</sequence>
<dbReference type="AlphaFoldDB" id="E8V890"/>
<dbReference type="eggNOG" id="ENOG5033XNS">
    <property type="taxonomic scope" value="Bacteria"/>
</dbReference>
<dbReference type="STRING" id="401053.AciPR4_0960"/>
<gene>
    <name evidence="3" type="ordered locus">AciPR4_0960</name>
</gene>
<keyword evidence="2" id="KW-0732">Signal</keyword>
<organism evidence="3 4">
    <name type="scientific">Terriglobus saanensis (strain ATCC BAA-1853 / DSM 23119 / SP1PR4)</name>
    <dbReference type="NCBI Taxonomy" id="401053"/>
    <lineage>
        <taxon>Bacteria</taxon>
        <taxon>Pseudomonadati</taxon>
        <taxon>Acidobacteriota</taxon>
        <taxon>Terriglobia</taxon>
        <taxon>Terriglobales</taxon>
        <taxon>Acidobacteriaceae</taxon>
        <taxon>Terriglobus</taxon>
    </lineage>
</organism>
<dbReference type="EMBL" id="CP002467">
    <property type="protein sequence ID" value="ADV81793.1"/>
    <property type="molecule type" value="Genomic_DNA"/>
</dbReference>
<accession>E8V890</accession>
<dbReference type="OrthoDB" id="115149at2"/>
<dbReference type="KEGG" id="tsa:AciPR4_0960"/>
<dbReference type="HOGENOM" id="CLU_1044954_0_0_0"/>
<evidence type="ECO:0000256" key="2">
    <source>
        <dbReference type="SAM" id="SignalP"/>
    </source>
</evidence>
<keyword evidence="4" id="KW-1185">Reference proteome</keyword>
<proteinExistence type="predicted"/>
<evidence type="ECO:0000313" key="4">
    <source>
        <dbReference type="Proteomes" id="UP000006844"/>
    </source>
</evidence>
<dbReference type="Proteomes" id="UP000006844">
    <property type="component" value="Chromosome"/>
</dbReference>
<feature type="signal peptide" evidence="2">
    <location>
        <begin position="1"/>
        <end position="18"/>
    </location>
</feature>
<protein>
    <submittedName>
        <fullName evidence="3">Uncharacterized protein</fullName>
    </submittedName>
</protein>
<feature type="region of interest" description="Disordered" evidence="1">
    <location>
        <begin position="241"/>
        <end position="265"/>
    </location>
</feature>